<dbReference type="InterPro" id="IPR009057">
    <property type="entry name" value="Homeodomain-like_sf"/>
</dbReference>
<organism evidence="2 3">
    <name type="scientific">Acidovorax bellezanensis</name>
    <dbReference type="NCBI Taxonomy" id="2976702"/>
    <lineage>
        <taxon>Bacteria</taxon>
        <taxon>Pseudomonadati</taxon>
        <taxon>Pseudomonadota</taxon>
        <taxon>Betaproteobacteria</taxon>
        <taxon>Burkholderiales</taxon>
        <taxon>Comamonadaceae</taxon>
        <taxon>Acidovorax</taxon>
    </lineage>
</organism>
<keyword evidence="3" id="KW-1185">Reference proteome</keyword>
<dbReference type="SUPFAM" id="SSF46689">
    <property type="entry name" value="Homeodomain-like"/>
    <property type="match status" value="1"/>
</dbReference>
<proteinExistence type="predicted"/>
<dbReference type="Proteomes" id="UP001525968">
    <property type="component" value="Unassembled WGS sequence"/>
</dbReference>
<dbReference type="EMBL" id="JAODYH010000004">
    <property type="protein sequence ID" value="MCT9810779.1"/>
    <property type="molecule type" value="Genomic_DNA"/>
</dbReference>
<evidence type="ECO:0000256" key="1">
    <source>
        <dbReference type="SAM" id="MobiDB-lite"/>
    </source>
</evidence>
<dbReference type="SUPFAM" id="SSF48498">
    <property type="entry name" value="Tetracyclin repressor-like, C-terminal domain"/>
    <property type="match status" value="1"/>
</dbReference>
<dbReference type="InterPro" id="IPR036271">
    <property type="entry name" value="Tet_transcr_reg_TetR-rel_C_sf"/>
</dbReference>
<dbReference type="RefSeq" id="WP_261499912.1">
    <property type="nucleotide sequence ID" value="NZ_JAODYH010000004.1"/>
</dbReference>
<sequence>MGKTLTSDEFLDELTQLLLAEGISSLTVGEMAARLHCSRRRLYDIAATKEELFCVAVERFFRGILDEGEALIGKEQELTAALAAYLSVGVRAAGRISVPFLKDVEDSDPARACFDAYQQTRTMRLSQLVDEGVRQGVFVACHGRVVSELILGAALRLRRPAFLAQADLTIEEAFQEFYRVLLGGLLAKTPAPGAAAKRVGLEKAPPVPPLKPKGKNAGDDDADRMLMAAWNRS</sequence>
<comment type="caution">
    <text evidence="2">The sequence shown here is derived from an EMBL/GenBank/DDBJ whole genome shotgun (WGS) entry which is preliminary data.</text>
</comment>
<dbReference type="Gene3D" id="1.10.357.10">
    <property type="entry name" value="Tetracycline Repressor, domain 2"/>
    <property type="match status" value="1"/>
</dbReference>
<evidence type="ECO:0000313" key="2">
    <source>
        <dbReference type="EMBL" id="MCT9810779.1"/>
    </source>
</evidence>
<reference evidence="2 3" key="1">
    <citation type="submission" date="2022-09" db="EMBL/GenBank/DDBJ databases">
        <title>Draft genome of isolate Be4.</title>
        <authorList>
            <person name="Sanchez-Castro I."/>
            <person name="Martinez-Rodriguez P."/>
            <person name="Descostes M."/>
            <person name="Merroun M."/>
        </authorList>
    </citation>
    <scope>NUCLEOTIDE SEQUENCE [LARGE SCALE GENOMIC DNA]</scope>
    <source>
        <strain evidence="2 3">Be4</strain>
    </source>
</reference>
<name>A0ABT2PJW5_9BURK</name>
<evidence type="ECO:0000313" key="3">
    <source>
        <dbReference type="Proteomes" id="UP001525968"/>
    </source>
</evidence>
<feature type="region of interest" description="Disordered" evidence="1">
    <location>
        <begin position="197"/>
        <end position="222"/>
    </location>
</feature>
<gene>
    <name evidence="2" type="ORF">N0K08_09040</name>
</gene>
<accession>A0ABT2PJW5</accession>
<protein>
    <submittedName>
        <fullName evidence="2">TetR/AcrR family transcriptional regulator</fullName>
    </submittedName>
</protein>